<dbReference type="GO" id="GO:0090729">
    <property type="term" value="F:toxin activity"/>
    <property type="evidence" value="ECO:0007669"/>
    <property type="project" value="UniProtKB-KW"/>
</dbReference>
<dbReference type="AlphaFoldDB" id="A0A917ECX5"/>
<organism evidence="7 8">
    <name type="scientific">Aureimonas endophytica</name>
    <dbReference type="NCBI Taxonomy" id="2027858"/>
    <lineage>
        <taxon>Bacteria</taxon>
        <taxon>Pseudomonadati</taxon>
        <taxon>Pseudomonadota</taxon>
        <taxon>Alphaproteobacteria</taxon>
        <taxon>Hyphomicrobiales</taxon>
        <taxon>Aurantimonadaceae</taxon>
        <taxon>Aureimonas</taxon>
    </lineage>
</organism>
<comment type="similarity">
    <text evidence="5">Belongs to the PINc/VapC protein family.</text>
</comment>
<dbReference type="SUPFAM" id="SSF88723">
    <property type="entry name" value="PIN domain-like"/>
    <property type="match status" value="1"/>
</dbReference>
<proteinExistence type="inferred from homology"/>
<dbReference type="Gene3D" id="3.40.50.1010">
    <property type="entry name" value="5'-nuclease"/>
    <property type="match status" value="1"/>
</dbReference>
<feature type="binding site" evidence="5">
    <location>
        <position position="7"/>
    </location>
    <ligand>
        <name>Mg(2+)</name>
        <dbReference type="ChEBI" id="CHEBI:18420"/>
    </ligand>
</feature>
<dbReference type="GO" id="GO:0016787">
    <property type="term" value="F:hydrolase activity"/>
    <property type="evidence" value="ECO:0007669"/>
    <property type="project" value="UniProtKB-KW"/>
</dbReference>
<keyword evidence="5" id="KW-0460">Magnesium</keyword>
<feature type="binding site" evidence="5">
    <location>
        <position position="93"/>
    </location>
    <ligand>
        <name>Mg(2+)</name>
        <dbReference type="ChEBI" id="CHEBI:18420"/>
    </ligand>
</feature>
<dbReference type="InterPro" id="IPR002716">
    <property type="entry name" value="PIN_dom"/>
</dbReference>
<sequence length="129" mass="13742">MSDVVLDASALIAMLRGEPGADYVAERLNGALISSVNYSEVVAHYARLDNAADEIQAMLEALPLVLVPVDRALAFEAGMMRKLGETAGLSLGDRFCLALAKSQGCPAVTADKAWLRVAEAVNVRVELLR</sequence>
<keyword evidence="3 5" id="KW-0479">Metal-binding</keyword>
<keyword evidence="5" id="KW-0800">Toxin</keyword>
<evidence type="ECO:0000256" key="1">
    <source>
        <dbReference type="ARBA" id="ARBA00022649"/>
    </source>
</evidence>
<evidence type="ECO:0000259" key="6">
    <source>
        <dbReference type="Pfam" id="PF01850"/>
    </source>
</evidence>
<comment type="caution">
    <text evidence="7">The sequence shown here is derived from an EMBL/GenBank/DDBJ whole genome shotgun (WGS) entry which is preliminary data.</text>
</comment>
<evidence type="ECO:0000256" key="4">
    <source>
        <dbReference type="ARBA" id="ARBA00022801"/>
    </source>
</evidence>
<evidence type="ECO:0000256" key="2">
    <source>
        <dbReference type="ARBA" id="ARBA00022722"/>
    </source>
</evidence>
<dbReference type="Pfam" id="PF01850">
    <property type="entry name" value="PIN"/>
    <property type="match status" value="1"/>
</dbReference>
<keyword evidence="4 5" id="KW-0378">Hydrolase</keyword>
<feature type="domain" description="PIN" evidence="6">
    <location>
        <begin position="4"/>
        <end position="119"/>
    </location>
</feature>
<protein>
    <recommendedName>
        <fullName evidence="5">Ribonuclease VapC</fullName>
        <shortName evidence="5">RNase VapC</shortName>
        <ecNumber evidence="5">3.1.-.-</ecNumber>
    </recommendedName>
    <alternativeName>
        <fullName evidence="5">Toxin VapC</fullName>
    </alternativeName>
</protein>
<evidence type="ECO:0000256" key="5">
    <source>
        <dbReference type="HAMAP-Rule" id="MF_00265"/>
    </source>
</evidence>
<comment type="cofactor">
    <cofactor evidence="5">
        <name>Mg(2+)</name>
        <dbReference type="ChEBI" id="CHEBI:18420"/>
    </cofactor>
</comment>
<comment type="function">
    <text evidence="5">Toxic component of a toxin-antitoxin (TA) system. An RNase.</text>
</comment>
<dbReference type="EC" id="3.1.-.-" evidence="5"/>
<evidence type="ECO:0000256" key="3">
    <source>
        <dbReference type="ARBA" id="ARBA00022723"/>
    </source>
</evidence>
<accession>A0A917ECX5</accession>
<dbReference type="GO" id="GO:0004540">
    <property type="term" value="F:RNA nuclease activity"/>
    <property type="evidence" value="ECO:0007669"/>
    <property type="project" value="InterPro"/>
</dbReference>
<dbReference type="HAMAP" id="MF_00265">
    <property type="entry name" value="VapC_Nob1"/>
    <property type="match status" value="1"/>
</dbReference>
<reference evidence="7" key="1">
    <citation type="journal article" date="2014" name="Int. J. Syst. Evol. Microbiol.">
        <title>Complete genome sequence of Corynebacterium casei LMG S-19264T (=DSM 44701T), isolated from a smear-ripened cheese.</title>
        <authorList>
            <consortium name="US DOE Joint Genome Institute (JGI-PGF)"/>
            <person name="Walter F."/>
            <person name="Albersmeier A."/>
            <person name="Kalinowski J."/>
            <person name="Ruckert C."/>
        </authorList>
    </citation>
    <scope>NUCLEOTIDE SEQUENCE</scope>
    <source>
        <strain evidence="7">CGMCC 1.15367</strain>
    </source>
</reference>
<gene>
    <name evidence="5" type="primary">vapC</name>
    <name evidence="7" type="ORF">GCM10011390_49650</name>
</gene>
<keyword evidence="8" id="KW-1185">Reference proteome</keyword>
<keyword evidence="2 5" id="KW-0540">Nuclease</keyword>
<dbReference type="GO" id="GO:0000287">
    <property type="term" value="F:magnesium ion binding"/>
    <property type="evidence" value="ECO:0007669"/>
    <property type="project" value="UniProtKB-UniRule"/>
</dbReference>
<evidence type="ECO:0000313" key="7">
    <source>
        <dbReference type="EMBL" id="GGE24311.1"/>
    </source>
</evidence>
<dbReference type="Proteomes" id="UP000644699">
    <property type="component" value="Unassembled WGS sequence"/>
</dbReference>
<name>A0A917ECX5_9HYPH</name>
<dbReference type="InterPro" id="IPR029060">
    <property type="entry name" value="PIN-like_dom_sf"/>
</dbReference>
<evidence type="ECO:0000313" key="8">
    <source>
        <dbReference type="Proteomes" id="UP000644699"/>
    </source>
</evidence>
<keyword evidence="1 5" id="KW-1277">Toxin-antitoxin system</keyword>
<dbReference type="CDD" id="cd18682">
    <property type="entry name" value="PIN_VapC-like"/>
    <property type="match status" value="1"/>
</dbReference>
<reference evidence="7" key="2">
    <citation type="submission" date="2020-09" db="EMBL/GenBank/DDBJ databases">
        <authorList>
            <person name="Sun Q."/>
            <person name="Zhou Y."/>
        </authorList>
    </citation>
    <scope>NUCLEOTIDE SEQUENCE</scope>
    <source>
        <strain evidence="7">CGMCC 1.15367</strain>
    </source>
</reference>
<dbReference type="InterPro" id="IPR022907">
    <property type="entry name" value="VapC_family"/>
</dbReference>
<dbReference type="RefSeq" id="WP_188913395.1">
    <property type="nucleotide sequence ID" value="NZ_BMIQ01000014.1"/>
</dbReference>
<dbReference type="EMBL" id="BMIQ01000014">
    <property type="protein sequence ID" value="GGE24311.1"/>
    <property type="molecule type" value="Genomic_DNA"/>
</dbReference>